<dbReference type="SUPFAM" id="SSF54637">
    <property type="entry name" value="Thioesterase/thiol ester dehydrase-isomerase"/>
    <property type="match status" value="1"/>
</dbReference>
<gene>
    <name evidence="5" type="ORF">ENSA5_13280</name>
</gene>
<dbReference type="Pfam" id="PF03061">
    <property type="entry name" value="4HBT"/>
    <property type="match status" value="1"/>
</dbReference>
<dbReference type="InterPro" id="IPR033120">
    <property type="entry name" value="HOTDOG_ACOT"/>
</dbReference>
<dbReference type="AlphaFoldDB" id="A0A2S9YFA9"/>
<dbReference type="InterPro" id="IPR040170">
    <property type="entry name" value="Cytosol_ACT"/>
</dbReference>
<comment type="similarity">
    <text evidence="1">Belongs to the acyl coenzyme A hydrolase family.</text>
</comment>
<dbReference type="EMBL" id="PVNK01000071">
    <property type="protein sequence ID" value="PRQ03706.1"/>
    <property type="molecule type" value="Genomic_DNA"/>
</dbReference>
<sequence length="149" mass="15712">MASPATWIYCALVTASNVEPDPHPAIRVCMMPADTNAHGTIFGGKILSLIDQAGAIGAHRLGIGRVVTVAMREVVFSQPVRVGDIVSCYAEILRVGRTSVTVCVRVVAHRPTDTKRSVEVTKAEVVYVAIDDAGRPVPIEASSASSSSL</sequence>
<comment type="caution">
    <text evidence="5">The sequence shown here is derived from an EMBL/GenBank/DDBJ whole genome shotgun (WGS) entry which is preliminary data.</text>
</comment>
<evidence type="ECO:0000313" key="5">
    <source>
        <dbReference type="EMBL" id="PRQ03706.1"/>
    </source>
</evidence>
<keyword evidence="6" id="KW-1185">Reference proteome</keyword>
<organism evidence="5 6">
    <name type="scientific">Enhygromyxa salina</name>
    <dbReference type="NCBI Taxonomy" id="215803"/>
    <lineage>
        <taxon>Bacteria</taxon>
        <taxon>Pseudomonadati</taxon>
        <taxon>Myxococcota</taxon>
        <taxon>Polyangia</taxon>
        <taxon>Nannocystales</taxon>
        <taxon>Nannocystaceae</taxon>
        <taxon>Enhygromyxa</taxon>
    </lineage>
</organism>
<reference evidence="5 6" key="1">
    <citation type="submission" date="2018-03" db="EMBL/GenBank/DDBJ databases">
        <title>Draft Genome Sequences of the Obligatory Marine Myxobacteria Enhygromyxa salina SWB005.</title>
        <authorList>
            <person name="Poehlein A."/>
            <person name="Moghaddam J.A."/>
            <person name="Harms H."/>
            <person name="Alanjari M."/>
            <person name="Koenig G.M."/>
            <person name="Daniel R."/>
            <person name="Schaeberle T.F."/>
        </authorList>
    </citation>
    <scope>NUCLEOTIDE SEQUENCE [LARGE SCALE GENOMIC DNA]</scope>
    <source>
        <strain evidence="5 6">SWB005</strain>
    </source>
</reference>
<feature type="domain" description="HotDog ACOT-type" evidence="4">
    <location>
        <begin position="20"/>
        <end position="133"/>
    </location>
</feature>
<dbReference type="OrthoDB" id="9809430at2"/>
<name>A0A2S9YFA9_9BACT</name>
<dbReference type="EC" id="3.1.2.-" evidence="5"/>
<keyword evidence="2 3" id="KW-0378">Hydrolase</keyword>
<dbReference type="PANTHER" id="PTHR11049">
    <property type="entry name" value="ACYL COENZYME A THIOESTER HYDROLASE"/>
    <property type="match status" value="1"/>
</dbReference>
<dbReference type="CDD" id="cd03442">
    <property type="entry name" value="BFIT_BACH"/>
    <property type="match status" value="1"/>
</dbReference>
<dbReference type="GO" id="GO:0009062">
    <property type="term" value="P:fatty acid catabolic process"/>
    <property type="evidence" value="ECO:0007669"/>
    <property type="project" value="TreeGrafter"/>
</dbReference>
<accession>A0A2S9YFA9</accession>
<evidence type="ECO:0000256" key="2">
    <source>
        <dbReference type="ARBA" id="ARBA00022801"/>
    </source>
</evidence>
<protein>
    <submittedName>
        <fullName evidence="5">Putative acyl-CoA thioester hydrolase</fullName>
        <ecNumber evidence="5">3.1.2.-</ecNumber>
    </submittedName>
</protein>
<dbReference type="InterPro" id="IPR029069">
    <property type="entry name" value="HotDog_dom_sf"/>
</dbReference>
<evidence type="ECO:0000256" key="3">
    <source>
        <dbReference type="PROSITE-ProRule" id="PRU01106"/>
    </source>
</evidence>
<dbReference type="PROSITE" id="PS51770">
    <property type="entry name" value="HOTDOG_ACOT"/>
    <property type="match status" value="1"/>
</dbReference>
<dbReference type="InterPro" id="IPR006683">
    <property type="entry name" value="Thioestr_dom"/>
</dbReference>
<dbReference type="GO" id="GO:0005829">
    <property type="term" value="C:cytosol"/>
    <property type="evidence" value="ECO:0007669"/>
    <property type="project" value="TreeGrafter"/>
</dbReference>
<dbReference type="GO" id="GO:0052816">
    <property type="term" value="F:long-chain fatty acyl-CoA hydrolase activity"/>
    <property type="evidence" value="ECO:0007669"/>
    <property type="project" value="TreeGrafter"/>
</dbReference>
<dbReference type="GO" id="GO:0006637">
    <property type="term" value="P:acyl-CoA metabolic process"/>
    <property type="evidence" value="ECO:0007669"/>
    <property type="project" value="TreeGrafter"/>
</dbReference>
<dbReference type="PANTHER" id="PTHR11049:SF5">
    <property type="entry name" value="ACYL-COA THIOESTER HYDROLASE YCIA"/>
    <property type="match status" value="1"/>
</dbReference>
<dbReference type="Gene3D" id="3.10.129.10">
    <property type="entry name" value="Hotdog Thioesterase"/>
    <property type="match status" value="1"/>
</dbReference>
<evidence type="ECO:0000313" key="6">
    <source>
        <dbReference type="Proteomes" id="UP000237968"/>
    </source>
</evidence>
<dbReference type="Proteomes" id="UP000237968">
    <property type="component" value="Unassembled WGS sequence"/>
</dbReference>
<evidence type="ECO:0000259" key="4">
    <source>
        <dbReference type="PROSITE" id="PS51770"/>
    </source>
</evidence>
<proteinExistence type="inferred from homology"/>
<evidence type="ECO:0000256" key="1">
    <source>
        <dbReference type="ARBA" id="ARBA00010458"/>
    </source>
</evidence>